<feature type="domain" description="Helicase C-terminal" evidence="4">
    <location>
        <begin position="978"/>
        <end position="1131"/>
    </location>
</feature>
<protein>
    <recommendedName>
        <fullName evidence="6">ATP-dependent helicase</fullName>
    </recommendedName>
</protein>
<dbReference type="AlphaFoldDB" id="A0A7S1VY29"/>
<feature type="compositionally biased region" description="Basic residues" evidence="2">
    <location>
        <begin position="96"/>
        <end position="115"/>
    </location>
</feature>
<evidence type="ECO:0000256" key="1">
    <source>
        <dbReference type="ARBA" id="ARBA00022801"/>
    </source>
</evidence>
<dbReference type="SMART" id="SM00487">
    <property type="entry name" value="DEXDc"/>
    <property type="match status" value="1"/>
</dbReference>
<feature type="compositionally biased region" description="Basic residues" evidence="2">
    <location>
        <begin position="548"/>
        <end position="558"/>
    </location>
</feature>
<dbReference type="GO" id="GO:0005524">
    <property type="term" value="F:ATP binding"/>
    <property type="evidence" value="ECO:0007669"/>
    <property type="project" value="InterPro"/>
</dbReference>
<feature type="region of interest" description="Disordered" evidence="2">
    <location>
        <begin position="417"/>
        <end position="448"/>
    </location>
</feature>
<organism evidence="5">
    <name type="scientific">Ditylum brightwellii</name>
    <dbReference type="NCBI Taxonomy" id="49249"/>
    <lineage>
        <taxon>Eukaryota</taxon>
        <taxon>Sar</taxon>
        <taxon>Stramenopiles</taxon>
        <taxon>Ochrophyta</taxon>
        <taxon>Bacillariophyta</taxon>
        <taxon>Mediophyceae</taxon>
        <taxon>Lithodesmiophycidae</taxon>
        <taxon>Lithodesmiales</taxon>
        <taxon>Lithodesmiaceae</taxon>
        <taxon>Ditylum</taxon>
    </lineage>
</organism>
<reference evidence="5" key="1">
    <citation type="submission" date="2021-01" db="EMBL/GenBank/DDBJ databases">
        <authorList>
            <person name="Corre E."/>
            <person name="Pelletier E."/>
            <person name="Niang G."/>
            <person name="Scheremetjew M."/>
            <person name="Finn R."/>
            <person name="Kale V."/>
            <person name="Holt S."/>
            <person name="Cochrane G."/>
            <person name="Meng A."/>
            <person name="Brown T."/>
            <person name="Cohen L."/>
        </authorList>
    </citation>
    <scope>NUCLEOTIDE SEQUENCE</scope>
    <source>
        <strain evidence="5">Pop2</strain>
    </source>
</reference>
<feature type="region of interest" description="Disordered" evidence="2">
    <location>
        <begin position="545"/>
        <end position="604"/>
    </location>
</feature>
<feature type="compositionally biased region" description="Acidic residues" evidence="2">
    <location>
        <begin position="255"/>
        <end position="265"/>
    </location>
</feature>
<feature type="compositionally biased region" description="Polar residues" evidence="2">
    <location>
        <begin position="1"/>
        <end position="15"/>
    </location>
</feature>
<feature type="region of interest" description="Disordered" evidence="2">
    <location>
        <begin position="1"/>
        <end position="266"/>
    </location>
</feature>
<feature type="region of interest" description="Disordered" evidence="2">
    <location>
        <begin position="323"/>
        <end position="362"/>
    </location>
</feature>
<feature type="compositionally biased region" description="Basic residues" evidence="2">
    <location>
        <begin position="500"/>
        <end position="509"/>
    </location>
</feature>
<dbReference type="Gene3D" id="3.40.50.10810">
    <property type="entry name" value="Tandem AAA-ATPase domain"/>
    <property type="match status" value="2"/>
</dbReference>
<feature type="compositionally biased region" description="Acidic residues" evidence="2">
    <location>
        <begin position="185"/>
        <end position="196"/>
    </location>
</feature>
<dbReference type="Gene3D" id="3.40.50.300">
    <property type="entry name" value="P-loop containing nucleotide triphosphate hydrolases"/>
    <property type="match status" value="1"/>
</dbReference>
<proteinExistence type="predicted"/>
<feature type="compositionally biased region" description="Acidic residues" evidence="2">
    <location>
        <begin position="119"/>
        <end position="128"/>
    </location>
</feature>
<keyword evidence="1" id="KW-0378">Hydrolase</keyword>
<feature type="domain" description="Helicase ATP-binding" evidence="3">
    <location>
        <begin position="507"/>
        <end position="759"/>
    </location>
</feature>
<feature type="compositionally biased region" description="Basic residues" evidence="2">
    <location>
        <begin position="323"/>
        <end position="332"/>
    </location>
</feature>
<feature type="region of interest" description="Disordered" evidence="2">
    <location>
        <begin position="489"/>
        <end position="513"/>
    </location>
</feature>
<feature type="compositionally biased region" description="Basic residues" evidence="2">
    <location>
        <begin position="208"/>
        <end position="224"/>
    </location>
</feature>
<dbReference type="InterPro" id="IPR003903">
    <property type="entry name" value="UIM_dom"/>
</dbReference>
<gene>
    <name evidence="5" type="ORF">DBRI1063_LOCUS1223</name>
</gene>
<sequence length="1178" mass="134580">MSRSRMNQNNPFAQFSATSTASTTPISNPYKRSSSSGNSKTITNPYKQQRSASSSTISNPYKRSNSSTTKKNEWFTTKKRGRDDDKIKRDQQKAMRTLKQRRATATRKPTKKKKREKWEESEEEDGSEDSFVVGSDESISEQSSSEEEEEEIINIKPTKTKRGKPPPQNKLASKQKAIKNAVIDLSDEEEEDDDVLLSESPFFSSQPKQKKMKNPQEKKRKQHAKIQEEKKEDEEEDPLSPLKTKQRTNRRVIEEDSDDDIDDDYQMALRLSLEEEGKQNQPKQPFCSEENFMEEEEATAFMLAIKESEKTAKMEGNKLKRLQKKVKSHQKPVKQIVIESSSSEGEKEDDQQDEYMECDDSKKQAGSILKKANELSATLLQTMTEWSLNHTTKQSNGKKVPCGIIVDGALALSTLGSSSDGADGDNSSSSKNIPTKTIPNNNKKTTSANNNWISNEVMQQICPQLKLADYQLIGVNWLALLHGMTCNVNDDNDDDDGYGTRKRKGKKKNSSTSVNGVLADEMGLGKTVQTIAFLAWLRHHNQPELKQQQKRLERHRHNHSDDDDSHKSEGESSVVSIGDDDDDDDDFNAKKTRRKTTTASHDKSNKRPHIIIVPASVLSNWEREFNTFCPEMTVVKYHGNMTQRKEIQHRLRKSLIKDTDVDDDDTYNRKRSHKRLPLDVVLTTFSYFSTEKSDDRNFLRKFHFDYMVVDEAHCLKNPRGMRYKNMDKFVTSHRLLLTGTPVQNSPKELMSLLCFLMPLFTRQQQSVDDFEESSKNDGGEKMLEHFVTLEKADVKKNGIMENPSEHAYRKLKQLLAPFILRRRKSVVLSQLMPPKTRTVDFVPFDDGTRAVYDSIISNHIKNRGDKIVTNDAYARQNLFVSLRKAANHPLLLRMRHKSEASINHLTQMLHSYGYFGRDATCTRKLVKKELEKFSDYDIHCAVLDLIGEDSSRRNSLAQYILQEEDLFCSPKFVRLHSLLPQLISENHRMLIFSQWTRCLDLLGCLLESMDLKFLRLDGQTAISERQHLIDEFNCDPTISVFLLSTRAGGMGINLTAADTCILHDLDFNPFNDIQAEDRCHRIGQKKPVTIIKMVTEDTVDADIYAMQERKSKMNAAIFAEENGNLSDEKVQKGNSSRKGNESKKGDDVEITRIVQSAMDRFLSSPSLKHKNGKRGMVV</sequence>
<name>A0A7S1VY29_9STRA</name>
<dbReference type="InterPro" id="IPR001650">
    <property type="entry name" value="Helicase_C-like"/>
</dbReference>
<feature type="compositionally biased region" description="Polar residues" evidence="2">
    <location>
        <begin position="25"/>
        <end position="69"/>
    </location>
</feature>
<dbReference type="InterPro" id="IPR000330">
    <property type="entry name" value="SNF2_N"/>
</dbReference>
<evidence type="ECO:0000313" key="5">
    <source>
        <dbReference type="EMBL" id="CAD9314817.1"/>
    </source>
</evidence>
<feature type="compositionally biased region" description="Basic and acidic residues" evidence="2">
    <location>
        <begin position="1138"/>
        <end position="1149"/>
    </location>
</feature>
<feature type="compositionally biased region" description="Basic and acidic residues" evidence="2">
    <location>
        <begin position="81"/>
        <end position="93"/>
    </location>
</feature>
<accession>A0A7S1VY29</accession>
<dbReference type="PROSITE" id="PS50330">
    <property type="entry name" value="UIM"/>
    <property type="match status" value="1"/>
</dbReference>
<dbReference type="InterPro" id="IPR014001">
    <property type="entry name" value="Helicase_ATP-bd"/>
</dbReference>
<evidence type="ECO:0000256" key="2">
    <source>
        <dbReference type="SAM" id="MobiDB-lite"/>
    </source>
</evidence>
<dbReference type="InterPro" id="IPR038718">
    <property type="entry name" value="SNF2-like_sf"/>
</dbReference>
<dbReference type="InterPro" id="IPR049730">
    <property type="entry name" value="SNF2/RAD54-like_C"/>
</dbReference>
<dbReference type="EMBL" id="HBGN01001825">
    <property type="protein sequence ID" value="CAD9314817.1"/>
    <property type="molecule type" value="Transcribed_RNA"/>
</dbReference>
<dbReference type="PROSITE" id="PS51192">
    <property type="entry name" value="HELICASE_ATP_BIND_1"/>
    <property type="match status" value="1"/>
</dbReference>
<dbReference type="GO" id="GO:0016787">
    <property type="term" value="F:hydrolase activity"/>
    <property type="evidence" value="ECO:0007669"/>
    <property type="project" value="UniProtKB-KW"/>
</dbReference>
<dbReference type="PANTHER" id="PTHR10799">
    <property type="entry name" value="SNF2/RAD54 HELICASE FAMILY"/>
    <property type="match status" value="1"/>
</dbReference>
<dbReference type="Pfam" id="PF00176">
    <property type="entry name" value="SNF2-rel_dom"/>
    <property type="match status" value="1"/>
</dbReference>
<evidence type="ECO:0000259" key="3">
    <source>
        <dbReference type="PROSITE" id="PS51192"/>
    </source>
</evidence>
<feature type="region of interest" description="Disordered" evidence="2">
    <location>
        <begin position="1126"/>
        <end position="1149"/>
    </location>
</feature>
<dbReference type="SMART" id="SM00490">
    <property type="entry name" value="HELICc"/>
    <property type="match status" value="1"/>
</dbReference>
<dbReference type="SUPFAM" id="SSF52540">
    <property type="entry name" value="P-loop containing nucleoside triphosphate hydrolases"/>
    <property type="match status" value="2"/>
</dbReference>
<evidence type="ECO:0008006" key="6">
    <source>
        <dbReference type="Google" id="ProtNLM"/>
    </source>
</evidence>
<dbReference type="CDD" id="cd18793">
    <property type="entry name" value="SF2_C_SNF"/>
    <property type="match status" value="1"/>
</dbReference>
<dbReference type="InterPro" id="IPR027417">
    <property type="entry name" value="P-loop_NTPase"/>
</dbReference>
<dbReference type="PROSITE" id="PS51194">
    <property type="entry name" value="HELICASE_CTER"/>
    <property type="match status" value="1"/>
</dbReference>
<feature type="compositionally biased region" description="Acidic residues" evidence="2">
    <location>
        <begin position="346"/>
        <end position="358"/>
    </location>
</feature>
<dbReference type="Pfam" id="PF00271">
    <property type="entry name" value="Helicase_C"/>
    <property type="match status" value="1"/>
</dbReference>
<evidence type="ECO:0000259" key="4">
    <source>
        <dbReference type="PROSITE" id="PS51194"/>
    </source>
</evidence>